<dbReference type="EMBL" id="JAUDFV010000154">
    <property type="protein sequence ID" value="KAL2716561.1"/>
    <property type="molecule type" value="Genomic_DNA"/>
</dbReference>
<reference evidence="3 4" key="1">
    <citation type="journal article" date="2024" name="Ann. Entomol. Soc. Am.">
        <title>Genomic analyses of the southern and eastern yellowjacket wasps (Hymenoptera: Vespidae) reveal evolutionary signatures of social life.</title>
        <authorList>
            <person name="Catto M.A."/>
            <person name="Caine P.B."/>
            <person name="Orr S.E."/>
            <person name="Hunt B.G."/>
            <person name="Goodisman M.A.D."/>
        </authorList>
    </citation>
    <scope>NUCLEOTIDE SEQUENCE [LARGE SCALE GENOMIC DNA]</scope>
    <source>
        <strain evidence="3">233</strain>
        <tissue evidence="3">Head and thorax</tissue>
    </source>
</reference>
<dbReference type="SUPFAM" id="SSF52113">
    <property type="entry name" value="BRCT domain"/>
    <property type="match status" value="2"/>
</dbReference>
<dbReference type="CDD" id="cd17736">
    <property type="entry name" value="BRCT_microcephalin_rpt2"/>
    <property type="match status" value="1"/>
</dbReference>
<dbReference type="InterPro" id="IPR022047">
    <property type="entry name" value="Microcephalin-like"/>
</dbReference>
<evidence type="ECO:0000313" key="4">
    <source>
        <dbReference type="Proteomes" id="UP001607302"/>
    </source>
</evidence>
<dbReference type="AlphaFoldDB" id="A0ABD2A7K6"/>
<comment type="caution">
    <text evidence="3">The sequence shown here is derived from an EMBL/GenBank/DDBJ whole genome shotgun (WGS) entry which is preliminary data.</text>
</comment>
<dbReference type="SMART" id="SM00292">
    <property type="entry name" value="BRCT"/>
    <property type="match status" value="2"/>
</dbReference>
<proteinExistence type="predicted"/>
<evidence type="ECO:0000313" key="3">
    <source>
        <dbReference type="EMBL" id="KAL2716561.1"/>
    </source>
</evidence>
<dbReference type="InterPro" id="IPR001357">
    <property type="entry name" value="BRCT_dom"/>
</dbReference>
<protein>
    <submittedName>
        <fullName evidence="3">Microcephalin</fullName>
    </submittedName>
</protein>
<evidence type="ECO:0000259" key="2">
    <source>
        <dbReference type="PROSITE" id="PS50172"/>
    </source>
</evidence>
<feature type="compositionally biased region" description="Polar residues" evidence="1">
    <location>
        <begin position="439"/>
        <end position="461"/>
    </location>
</feature>
<accession>A0ABD2A7K6</accession>
<name>A0ABD2A7K6_VESSQ</name>
<evidence type="ECO:0000256" key="1">
    <source>
        <dbReference type="SAM" id="MobiDB-lite"/>
    </source>
</evidence>
<feature type="region of interest" description="Disordered" evidence="1">
    <location>
        <begin position="1"/>
        <end position="22"/>
    </location>
</feature>
<gene>
    <name evidence="3" type="ORF">V1478_014237</name>
</gene>
<feature type="region of interest" description="Disordered" evidence="1">
    <location>
        <begin position="414"/>
        <end position="461"/>
    </location>
</feature>
<dbReference type="Pfam" id="PF00533">
    <property type="entry name" value="BRCT"/>
    <property type="match status" value="1"/>
</dbReference>
<feature type="compositionally biased region" description="Basic and acidic residues" evidence="1">
    <location>
        <begin position="418"/>
        <end position="432"/>
    </location>
</feature>
<dbReference type="Proteomes" id="UP001607302">
    <property type="component" value="Unassembled WGS sequence"/>
</dbReference>
<sequence>MSPSKRKTININSEEESSPKCRRSSLAVNLSYTNLTDSGNGSLRKTQIKNNESFNNQMQSYMVPNKELDRMQEEKNSSMTSNINKINNIGSCEEDKLLRNVHVRIIDIKHIKETDATCEKLRNAILNKTREIFNKQDECAIKTTLVLQNQKNKVLTTTSEEIIDQFQIPTDEVTSISNNIHNEKLSIFSTPINKSFNANESIDKSKITKRRLFTHNDIINPQVVKTVTEEEYNSKNNLQQLYPANLNYKSSPIISGNHKRHRISKLSLKNLSETRTKCNLEEDLSQKTISSLSILNDDIESIGTPIFCSTYNEELGGNNNKFIEEHNINNRRHKKNAKLVSMELTAVQGNIWECNNTCIEKTAIDNSEVRNKKESEGQSTKGKINQATSISDEESVMNHETIIKTSNTILQYSQQNTEKNDNIKSTIDKNEGSTEELESSLNVNTSVNKESEQESVISVRSSLQVNTSLNSTYRQSYNKEQQSKQKSTRTSEKHSQYDNETADVNDDSTSYIESTPYNMPQSDLLKSQLKWDTVIYNTKFKDPTKIVDTLSNSNIKEKKKSVCNLKNEQCIYKIHTTNTITCIEKERDILHKQVTLDDSPIVTSNKQKCKEVIIEDSLRGHEFDEDTIKNNTLANVNVICSKPKKKKLLPLCESSELSFSPMEKSLSPKEQLITKKKKQFKKKRMIKQNLQTKACNVSNDIEKDNDSSENNVTFNLKPKNECKKPRKVISKKIVIKKMAIDNDILKKLENLYKHSDQEVKIVEHRNSLNEFQTRKETSQWLAHKSQKIIMVVTGFSNGDKNLIKSIVKSLGMASIESNVTRRTTHVVSTGVRTLNLLHGIIRGCWLVKLEWVLKSLENNTWLNPEHYEITHFSKAVKENRKDRELFGMAYIPELFVTSGFLHVENGTTPPAHILKSLIKAAGGRITEYPQAAKIIIGANGVKESWILDSITTGVLQPITQYQRK</sequence>
<keyword evidence="4" id="KW-1185">Reference proteome</keyword>
<feature type="region of interest" description="Disordered" evidence="1">
    <location>
        <begin position="473"/>
        <end position="507"/>
    </location>
</feature>
<organism evidence="3 4">
    <name type="scientific">Vespula squamosa</name>
    <name type="common">Southern yellow jacket</name>
    <name type="synonym">Wasp</name>
    <dbReference type="NCBI Taxonomy" id="30214"/>
    <lineage>
        <taxon>Eukaryota</taxon>
        <taxon>Metazoa</taxon>
        <taxon>Ecdysozoa</taxon>
        <taxon>Arthropoda</taxon>
        <taxon>Hexapoda</taxon>
        <taxon>Insecta</taxon>
        <taxon>Pterygota</taxon>
        <taxon>Neoptera</taxon>
        <taxon>Endopterygota</taxon>
        <taxon>Hymenoptera</taxon>
        <taxon>Apocrita</taxon>
        <taxon>Aculeata</taxon>
        <taxon>Vespoidea</taxon>
        <taxon>Vespidae</taxon>
        <taxon>Vespinae</taxon>
        <taxon>Vespula</taxon>
    </lineage>
</organism>
<feature type="domain" description="BRCT" evidence="2">
    <location>
        <begin position="786"/>
        <end position="869"/>
    </location>
</feature>
<feature type="region of interest" description="Disordered" evidence="1">
    <location>
        <begin position="368"/>
        <end position="394"/>
    </location>
</feature>
<feature type="domain" description="BRCT" evidence="2">
    <location>
        <begin position="895"/>
        <end position="963"/>
    </location>
</feature>
<feature type="compositionally biased region" description="Polar residues" evidence="1">
    <location>
        <begin position="377"/>
        <end position="390"/>
    </location>
</feature>
<dbReference type="Gene3D" id="3.40.50.10190">
    <property type="entry name" value="BRCT domain"/>
    <property type="match status" value="2"/>
</dbReference>
<dbReference type="PANTHER" id="PTHR14625">
    <property type="entry name" value="MICROCEPHALIN"/>
    <property type="match status" value="1"/>
</dbReference>
<dbReference type="PROSITE" id="PS50172">
    <property type="entry name" value="BRCT"/>
    <property type="match status" value="2"/>
</dbReference>
<dbReference type="PANTHER" id="PTHR14625:SF3">
    <property type="entry name" value="MICROCEPHALIN"/>
    <property type="match status" value="1"/>
</dbReference>
<dbReference type="InterPro" id="IPR036420">
    <property type="entry name" value="BRCT_dom_sf"/>
</dbReference>